<evidence type="ECO:0000256" key="1">
    <source>
        <dbReference type="SAM" id="SignalP"/>
    </source>
</evidence>
<dbReference type="EMBL" id="JAERQG010000003">
    <property type="protein sequence ID" value="MBL0766177.1"/>
    <property type="molecule type" value="Genomic_DNA"/>
</dbReference>
<dbReference type="AlphaFoldDB" id="A0A937A9A0"/>
<dbReference type="RefSeq" id="WP_201922184.1">
    <property type="nucleotide sequence ID" value="NZ_JAERQG010000003.1"/>
</dbReference>
<dbReference type="PROSITE" id="PS51257">
    <property type="entry name" value="PROKAR_LIPOPROTEIN"/>
    <property type="match status" value="1"/>
</dbReference>
<gene>
    <name evidence="2" type="ORF">JKP34_12995</name>
</gene>
<feature type="signal peptide" evidence="1">
    <location>
        <begin position="1"/>
        <end position="22"/>
    </location>
</feature>
<protein>
    <recommendedName>
        <fullName evidence="4">Lipoprotein</fullName>
    </recommendedName>
</protein>
<evidence type="ECO:0000313" key="2">
    <source>
        <dbReference type="EMBL" id="MBL0766177.1"/>
    </source>
</evidence>
<comment type="caution">
    <text evidence="2">The sequence shown here is derived from an EMBL/GenBank/DDBJ whole genome shotgun (WGS) entry which is preliminary data.</text>
</comment>
<keyword evidence="1" id="KW-0732">Signal</keyword>
<feature type="chain" id="PRO_5036884131" description="Lipoprotein" evidence="1">
    <location>
        <begin position="23"/>
        <end position="148"/>
    </location>
</feature>
<sequence>MRKLFSILLVLILMSCLEEDFANEDLCTEVFCGEILDDKVNLAVYNNTSLDFDEFTWSIGGQVDTVYVLANNQFSCWINLDSMHAKYVYAEGVSEEIAYTSDTVYLNNELASKTVFAGSYKLDIIRNQSNQKLTFSLFEGYEGDCIYF</sequence>
<evidence type="ECO:0008006" key="4">
    <source>
        <dbReference type="Google" id="ProtNLM"/>
    </source>
</evidence>
<organism evidence="2 3">
    <name type="scientific">Marivirga atlantica</name>
    <dbReference type="NCBI Taxonomy" id="1548457"/>
    <lineage>
        <taxon>Bacteria</taxon>
        <taxon>Pseudomonadati</taxon>
        <taxon>Bacteroidota</taxon>
        <taxon>Cytophagia</taxon>
        <taxon>Cytophagales</taxon>
        <taxon>Marivirgaceae</taxon>
        <taxon>Marivirga</taxon>
    </lineage>
</organism>
<name>A0A937A9A0_9BACT</name>
<dbReference type="Proteomes" id="UP000642920">
    <property type="component" value="Unassembled WGS sequence"/>
</dbReference>
<proteinExistence type="predicted"/>
<accession>A0A937A9A0</accession>
<reference evidence="2" key="1">
    <citation type="submission" date="2021-01" db="EMBL/GenBank/DDBJ databases">
        <title>Marivirga sp. nov., isolated from intertidal surface sediments.</title>
        <authorList>
            <person name="Zhang M."/>
        </authorList>
    </citation>
    <scope>NUCLEOTIDE SEQUENCE</scope>
    <source>
        <strain evidence="2">SM1354</strain>
    </source>
</reference>
<keyword evidence="3" id="KW-1185">Reference proteome</keyword>
<evidence type="ECO:0000313" key="3">
    <source>
        <dbReference type="Proteomes" id="UP000642920"/>
    </source>
</evidence>